<feature type="chain" id="PRO_5029613802" description="legumain" evidence="9">
    <location>
        <begin position="25"/>
        <end position="412"/>
    </location>
</feature>
<gene>
    <name evidence="10" type="ORF">FOZ63_010143</name>
</gene>
<feature type="active site" evidence="8">
    <location>
        <position position="156"/>
    </location>
</feature>
<evidence type="ECO:0000256" key="4">
    <source>
        <dbReference type="ARBA" id="ARBA00022670"/>
    </source>
</evidence>
<evidence type="ECO:0000256" key="5">
    <source>
        <dbReference type="ARBA" id="ARBA00022729"/>
    </source>
</evidence>
<evidence type="ECO:0000313" key="10">
    <source>
        <dbReference type="EMBL" id="KAF4720767.1"/>
    </source>
</evidence>
<dbReference type="PANTHER" id="PTHR12000">
    <property type="entry name" value="HEMOGLOBINASE FAMILY MEMBER"/>
    <property type="match status" value="1"/>
</dbReference>
<protein>
    <recommendedName>
        <fullName evidence="3">legumain</fullName>
        <ecNumber evidence="3">3.4.22.34</ecNumber>
    </recommendedName>
</protein>
<comment type="catalytic activity">
    <reaction evidence="1">
        <text>Hydrolysis of proteins and small molecule substrates at -Asn-|-Xaa- bonds.</text>
        <dbReference type="EC" id="3.4.22.34"/>
    </reaction>
</comment>
<dbReference type="GO" id="GO:0005773">
    <property type="term" value="C:vacuole"/>
    <property type="evidence" value="ECO:0007669"/>
    <property type="project" value="GOC"/>
</dbReference>
<keyword evidence="11" id="KW-1185">Reference proteome</keyword>
<evidence type="ECO:0000256" key="8">
    <source>
        <dbReference type="PIRSR" id="PIRSR019663-1"/>
    </source>
</evidence>
<dbReference type="Gene3D" id="3.40.50.1460">
    <property type="match status" value="1"/>
</dbReference>
<dbReference type="Pfam" id="PF01650">
    <property type="entry name" value="Peptidase_C13"/>
    <property type="match status" value="1"/>
</dbReference>
<dbReference type="EMBL" id="JABANO010025121">
    <property type="protein sequence ID" value="KAF4720767.1"/>
    <property type="molecule type" value="Genomic_DNA"/>
</dbReference>
<sequence>SISACIMTLSVAFAALLCIGPSIGVSQPLGDNSGSHHWAVLIAGSKGYDNYGHQADICHAYQILKRRGIPEEHIITFSYNDVVNDPKNPYPGNLFNEPTDTDPGVDVYEGCKLDYSHDEVTVKNVEGVLTGDTSLATGRVLKSTKDDYVFINYVNHGGPGLLGLVDKPISKKQVRSWLEAMETKKMYKQLVFYVEACESGSMFDGLPTIPNQYYVTAANESEVSFATYCTPNDVVGNVSLGTCLGDHFSVNWMEDEETRDPRNNNETLQHQYDMVRKETDDSHVMQYGDTSFTQEPTEYFMGNRRAAKLKFLSNHGPGSEAIARGVLQSFFGSRRESNSTWEEETLARKARLRDIKKASSIPSPMVPIHLRYSKLREEERKPSNREGQLQAAEELLMAVQGRVKQLRERLGK</sequence>
<evidence type="ECO:0000256" key="9">
    <source>
        <dbReference type="SAM" id="SignalP"/>
    </source>
</evidence>
<dbReference type="GO" id="GO:0004197">
    <property type="term" value="F:cysteine-type endopeptidase activity"/>
    <property type="evidence" value="ECO:0007669"/>
    <property type="project" value="UniProtKB-EC"/>
</dbReference>
<organism evidence="10 11">
    <name type="scientific">Perkinsus olseni</name>
    <name type="common">Perkinsus atlanticus</name>
    <dbReference type="NCBI Taxonomy" id="32597"/>
    <lineage>
        <taxon>Eukaryota</taxon>
        <taxon>Sar</taxon>
        <taxon>Alveolata</taxon>
        <taxon>Perkinsozoa</taxon>
        <taxon>Perkinsea</taxon>
        <taxon>Perkinsida</taxon>
        <taxon>Perkinsidae</taxon>
        <taxon>Perkinsus</taxon>
    </lineage>
</organism>
<evidence type="ECO:0000256" key="6">
    <source>
        <dbReference type="ARBA" id="ARBA00022801"/>
    </source>
</evidence>
<dbReference type="PANTHER" id="PTHR12000:SF42">
    <property type="entry name" value="LEGUMAIN"/>
    <property type="match status" value="1"/>
</dbReference>
<comment type="caution">
    <text evidence="10">The sequence shown here is derived from an EMBL/GenBank/DDBJ whole genome shotgun (WGS) entry which is preliminary data.</text>
</comment>
<dbReference type="GO" id="GO:0006624">
    <property type="term" value="P:vacuolar protein processing"/>
    <property type="evidence" value="ECO:0007669"/>
    <property type="project" value="TreeGrafter"/>
</dbReference>
<evidence type="ECO:0000256" key="1">
    <source>
        <dbReference type="ARBA" id="ARBA00000810"/>
    </source>
</evidence>
<proteinExistence type="inferred from homology"/>
<comment type="similarity">
    <text evidence="2">Belongs to the peptidase C13 family.</text>
</comment>
<evidence type="ECO:0000256" key="3">
    <source>
        <dbReference type="ARBA" id="ARBA00012628"/>
    </source>
</evidence>
<name>A0A7J6RJW3_PEROL</name>
<dbReference type="Proteomes" id="UP000553632">
    <property type="component" value="Unassembled WGS sequence"/>
</dbReference>
<reference evidence="10 11" key="1">
    <citation type="submission" date="2020-04" db="EMBL/GenBank/DDBJ databases">
        <title>Perkinsus olseni comparative genomics.</title>
        <authorList>
            <person name="Bogema D.R."/>
        </authorList>
    </citation>
    <scope>NUCLEOTIDE SEQUENCE [LARGE SCALE GENOMIC DNA]</scope>
    <source>
        <strain evidence="10 11">ATCC PRA-207</strain>
    </source>
</reference>
<dbReference type="GO" id="GO:0051603">
    <property type="term" value="P:proteolysis involved in protein catabolic process"/>
    <property type="evidence" value="ECO:0007669"/>
    <property type="project" value="TreeGrafter"/>
</dbReference>
<keyword evidence="7" id="KW-0788">Thiol protease</keyword>
<dbReference type="PRINTS" id="PR00776">
    <property type="entry name" value="HEMOGLOBNASE"/>
</dbReference>
<feature type="non-terminal residue" evidence="10">
    <location>
        <position position="1"/>
    </location>
</feature>
<accession>A0A7J6RJW3</accession>
<keyword evidence="5 9" id="KW-0732">Signal</keyword>
<dbReference type="AlphaFoldDB" id="A0A7J6RJW3"/>
<evidence type="ECO:0000256" key="2">
    <source>
        <dbReference type="ARBA" id="ARBA00009941"/>
    </source>
</evidence>
<dbReference type="OMA" id="IRATHKL"/>
<feature type="signal peptide" evidence="9">
    <location>
        <begin position="1"/>
        <end position="24"/>
    </location>
</feature>
<evidence type="ECO:0000313" key="11">
    <source>
        <dbReference type="Proteomes" id="UP000553632"/>
    </source>
</evidence>
<dbReference type="FunFam" id="3.40.50.1460:FF:000006">
    <property type="entry name" value="Legumain"/>
    <property type="match status" value="1"/>
</dbReference>
<keyword evidence="6" id="KW-0378">Hydrolase</keyword>
<evidence type="ECO:0000256" key="7">
    <source>
        <dbReference type="ARBA" id="ARBA00022807"/>
    </source>
</evidence>
<dbReference type="EC" id="3.4.22.34" evidence="3"/>
<keyword evidence="4" id="KW-0645">Protease</keyword>
<dbReference type="InterPro" id="IPR001096">
    <property type="entry name" value="Peptidase_C13"/>
</dbReference>
<feature type="active site" description="Nucleophile" evidence="8">
    <location>
        <position position="197"/>
    </location>
</feature>